<dbReference type="PANTHER" id="PTHR35762:SF2">
    <property type="entry name" value="TRANSMEMBRANE PROTEIN"/>
    <property type="match status" value="1"/>
</dbReference>
<dbReference type="InParanoid" id="A0A6I9S8G4"/>
<keyword evidence="1" id="KW-1133">Transmembrane helix</keyword>
<gene>
    <name evidence="3" type="primary">LOC105058129</name>
</gene>
<dbReference type="Proteomes" id="UP000504607">
    <property type="component" value="Chromosome 15"/>
</dbReference>
<protein>
    <submittedName>
        <fullName evidence="3">Uncharacterized protein LOC105058129</fullName>
    </submittedName>
</protein>
<dbReference type="OrthoDB" id="775900at2759"/>
<sequence length="177" mass="19836">INLSSTKAFRSNLDYFIDRKAIFLFFNAILLILVKDSGLLSHRSSPVNKPYDEFLVRKGDHRWPPKTETTEIEADVAKATTASDQSLELVMIEGRRDEGMAASAGIKAHVVEEKPVVQSGNALELAVMGGGDEEAMELGGVDEMKDVDIDELNRRIEDFIEQVKRERRMEALKLVMV</sequence>
<feature type="transmembrane region" description="Helical" evidence="1">
    <location>
        <begin position="21"/>
        <end position="40"/>
    </location>
</feature>
<keyword evidence="1" id="KW-0472">Membrane</keyword>
<dbReference type="RefSeq" id="XP_010939240.1">
    <property type="nucleotide sequence ID" value="XM_010940938.2"/>
</dbReference>
<proteinExistence type="predicted"/>
<reference evidence="3" key="1">
    <citation type="submission" date="2025-08" db="UniProtKB">
        <authorList>
            <consortium name="RefSeq"/>
        </authorList>
    </citation>
    <scope>IDENTIFICATION</scope>
</reference>
<name>A0A6I9S8G4_ELAGV</name>
<evidence type="ECO:0000256" key="1">
    <source>
        <dbReference type="SAM" id="Phobius"/>
    </source>
</evidence>
<keyword evidence="1" id="KW-0812">Transmembrane</keyword>
<evidence type="ECO:0000313" key="3">
    <source>
        <dbReference type="RefSeq" id="XP_010939240.1"/>
    </source>
</evidence>
<feature type="non-terminal residue" evidence="3">
    <location>
        <position position="1"/>
    </location>
</feature>
<dbReference type="PANTHER" id="PTHR35762">
    <property type="entry name" value="TRANSMEMBRANE PROTEIN"/>
    <property type="match status" value="1"/>
</dbReference>
<organism evidence="2 3">
    <name type="scientific">Elaeis guineensis var. tenera</name>
    <name type="common">Oil palm</name>
    <dbReference type="NCBI Taxonomy" id="51953"/>
    <lineage>
        <taxon>Eukaryota</taxon>
        <taxon>Viridiplantae</taxon>
        <taxon>Streptophyta</taxon>
        <taxon>Embryophyta</taxon>
        <taxon>Tracheophyta</taxon>
        <taxon>Spermatophyta</taxon>
        <taxon>Magnoliopsida</taxon>
        <taxon>Liliopsida</taxon>
        <taxon>Arecaceae</taxon>
        <taxon>Arecoideae</taxon>
        <taxon>Cocoseae</taxon>
        <taxon>Elaeidinae</taxon>
        <taxon>Elaeis</taxon>
    </lineage>
</organism>
<evidence type="ECO:0000313" key="2">
    <source>
        <dbReference type="Proteomes" id="UP000504607"/>
    </source>
</evidence>
<dbReference type="AlphaFoldDB" id="A0A6I9S8G4"/>
<accession>A0A6I9S8G4</accession>
<keyword evidence="2" id="KW-1185">Reference proteome</keyword>